<dbReference type="AlphaFoldDB" id="A0A0F8X320"/>
<comment type="caution">
    <text evidence="1">The sequence shown here is derived from an EMBL/GenBank/DDBJ whole genome shotgun (WGS) entry which is preliminary data.</text>
</comment>
<evidence type="ECO:0000313" key="1">
    <source>
        <dbReference type="EMBL" id="KKK63318.1"/>
    </source>
</evidence>
<protein>
    <submittedName>
        <fullName evidence="1">Uncharacterized protein</fullName>
    </submittedName>
</protein>
<dbReference type="EMBL" id="LAZR01061573">
    <property type="protein sequence ID" value="KKK63318.1"/>
    <property type="molecule type" value="Genomic_DNA"/>
</dbReference>
<gene>
    <name evidence="1" type="ORF">LCGC14_2995490</name>
</gene>
<proteinExistence type="predicted"/>
<sequence>MSVITILVPDDLASNQNKEREYDVAFTLVRRSLSSRRGSAKFHVFSVWDENGDEVTGGDFIRVGSHACECYYAEMLAEVRSG</sequence>
<organism evidence="1">
    <name type="scientific">marine sediment metagenome</name>
    <dbReference type="NCBI Taxonomy" id="412755"/>
    <lineage>
        <taxon>unclassified sequences</taxon>
        <taxon>metagenomes</taxon>
        <taxon>ecological metagenomes</taxon>
    </lineage>
</organism>
<name>A0A0F8X320_9ZZZZ</name>
<accession>A0A0F8X320</accession>
<reference evidence="1" key="1">
    <citation type="journal article" date="2015" name="Nature">
        <title>Complex archaea that bridge the gap between prokaryotes and eukaryotes.</title>
        <authorList>
            <person name="Spang A."/>
            <person name="Saw J.H."/>
            <person name="Jorgensen S.L."/>
            <person name="Zaremba-Niedzwiedzka K."/>
            <person name="Martijn J."/>
            <person name="Lind A.E."/>
            <person name="van Eijk R."/>
            <person name="Schleper C."/>
            <person name="Guy L."/>
            <person name="Ettema T.J."/>
        </authorList>
    </citation>
    <scope>NUCLEOTIDE SEQUENCE</scope>
</reference>